<accession>A0A4C1WE82</accession>
<keyword evidence="3" id="KW-1185">Reference proteome</keyword>
<gene>
    <name evidence="2" type="ORF">EVAR_33450_1</name>
</gene>
<feature type="compositionally biased region" description="Basic and acidic residues" evidence="1">
    <location>
        <begin position="1"/>
        <end position="12"/>
    </location>
</feature>
<protein>
    <submittedName>
        <fullName evidence="2">Uncharacterized protein</fullName>
    </submittedName>
</protein>
<dbReference type="Proteomes" id="UP000299102">
    <property type="component" value="Unassembled WGS sequence"/>
</dbReference>
<evidence type="ECO:0000313" key="2">
    <source>
        <dbReference type="EMBL" id="GBP49696.1"/>
    </source>
</evidence>
<feature type="region of interest" description="Disordered" evidence="1">
    <location>
        <begin position="1"/>
        <end position="20"/>
    </location>
</feature>
<name>A0A4C1WE82_EUMVA</name>
<dbReference type="EMBL" id="BGZK01000551">
    <property type="protein sequence ID" value="GBP49696.1"/>
    <property type="molecule type" value="Genomic_DNA"/>
</dbReference>
<reference evidence="2 3" key="1">
    <citation type="journal article" date="2019" name="Commun. Biol.">
        <title>The bagworm genome reveals a unique fibroin gene that provides high tensile strength.</title>
        <authorList>
            <person name="Kono N."/>
            <person name="Nakamura H."/>
            <person name="Ohtoshi R."/>
            <person name="Tomita M."/>
            <person name="Numata K."/>
            <person name="Arakawa K."/>
        </authorList>
    </citation>
    <scope>NUCLEOTIDE SEQUENCE [LARGE SCALE GENOMIC DNA]</scope>
</reference>
<evidence type="ECO:0000313" key="3">
    <source>
        <dbReference type="Proteomes" id="UP000299102"/>
    </source>
</evidence>
<evidence type="ECO:0000256" key="1">
    <source>
        <dbReference type="SAM" id="MobiDB-lite"/>
    </source>
</evidence>
<proteinExistence type="predicted"/>
<sequence length="101" mass="11781">MKTRIESRERKSSKSRTQPSGLFAASLRDLFVARQLAERRAEEIIYFRYARRPAASMRRRGHAPPLRVEYIYIHAHEQRRRARVTSTVMRGDGLDGITVLP</sequence>
<comment type="caution">
    <text evidence="2">The sequence shown here is derived from an EMBL/GenBank/DDBJ whole genome shotgun (WGS) entry which is preliminary data.</text>
</comment>
<organism evidence="2 3">
    <name type="scientific">Eumeta variegata</name>
    <name type="common">Bagworm moth</name>
    <name type="synonym">Eumeta japonica</name>
    <dbReference type="NCBI Taxonomy" id="151549"/>
    <lineage>
        <taxon>Eukaryota</taxon>
        <taxon>Metazoa</taxon>
        <taxon>Ecdysozoa</taxon>
        <taxon>Arthropoda</taxon>
        <taxon>Hexapoda</taxon>
        <taxon>Insecta</taxon>
        <taxon>Pterygota</taxon>
        <taxon>Neoptera</taxon>
        <taxon>Endopterygota</taxon>
        <taxon>Lepidoptera</taxon>
        <taxon>Glossata</taxon>
        <taxon>Ditrysia</taxon>
        <taxon>Tineoidea</taxon>
        <taxon>Psychidae</taxon>
        <taxon>Oiketicinae</taxon>
        <taxon>Eumeta</taxon>
    </lineage>
</organism>
<dbReference type="AlphaFoldDB" id="A0A4C1WE82"/>